<sequence>MQLATVVLRYRKEFEIQDVIVENLWFVMLKYPNENLHKSLLASAQLKEFYTFIRLLHDETVKSLSQADETWTNLLIIWSDIIKTDMRMKRSKIYFDAINNLFGTVQLLQIPDRCWSDLVHLAHDIINAKHSVIPNDTFDFIMMISLKSLEKVKISSCENVLALCGILIKVRTNLIIDSLPTLLLLYRNVMNVIVHASKNISDKFKEHQFRCLALDIEKFIGLLVKLKKDMMRLSPYLIADILQLFIESTIPSYMKIALQNSLCHLIGICDQHGIALLSRTLPTSLQEVFKVQLNMFNKFYKYSGKI</sequence>
<dbReference type="Proteomes" id="UP000008237">
    <property type="component" value="Unassembled WGS sequence"/>
</dbReference>
<gene>
    <name evidence="2" type="ORF">EAI_05766</name>
</gene>
<dbReference type="OMA" id="VIVENLW"/>
<proteinExistence type="predicted"/>
<dbReference type="InterPro" id="IPR018849">
    <property type="entry name" value="Urb2/Npa2_C"/>
</dbReference>
<keyword evidence="3" id="KW-1185">Reference proteome</keyword>
<name>E2BUN5_HARSA</name>
<evidence type="ECO:0000313" key="3">
    <source>
        <dbReference type="Proteomes" id="UP000008237"/>
    </source>
</evidence>
<dbReference type="STRING" id="610380.E2BUN5"/>
<dbReference type="AlphaFoldDB" id="E2BUN5"/>
<accession>E2BUN5</accession>
<reference evidence="2 3" key="1">
    <citation type="journal article" date="2010" name="Science">
        <title>Genomic comparison of the ants Camponotus floridanus and Harpegnathos saltator.</title>
        <authorList>
            <person name="Bonasio R."/>
            <person name="Zhang G."/>
            <person name="Ye C."/>
            <person name="Mutti N.S."/>
            <person name="Fang X."/>
            <person name="Qin N."/>
            <person name="Donahue G."/>
            <person name="Yang P."/>
            <person name="Li Q."/>
            <person name="Li C."/>
            <person name="Zhang P."/>
            <person name="Huang Z."/>
            <person name="Berger S.L."/>
            <person name="Reinberg D."/>
            <person name="Wang J."/>
            <person name="Liebig J."/>
        </authorList>
    </citation>
    <scope>NUCLEOTIDE SEQUENCE [LARGE SCALE GENOMIC DNA]</scope>
    <source>
        <strain evidence="2 3">R22 G/1</strain>
    </source>
</reference>
<dbReference type="InParanoid" id="E2BUN5"/>
<protein>
    <recommendedName>
        <fullName evidence="1">Nucleolar 27S pre-rRNA processing Urb2/Npa2 C-terminal domain-containing protein</fullName>
    </recommendedName>
</protein>
<dbReference type="EMBL" id="GL450732">
    <property type="protein sequence ID" value="EFN80588.1"/>
    <property type="molecule type" value="Genomic_DNA"/>
</dbReference>
<evidence type="ECO:0000259" key="1">
    <source>
        <dbReference type="Pfam" id="PF10441"/>
    </source>
</evidence>
<dbReference type="Pfam" id="PF10441">
    <property type="entry name" value="Urb2"/>
    <property type="match status" value="1"/>
</dbReference>
<dbReference type="OrthoDB" id="160374at2759"/>
<evidence type="ECO:0000313" key="2">
    <source>
        <dbReference type="EMBL" id="EFN80588.1"/>
    </source>
</evidence>
<organism evidence="3">
    <name type="scientific">Harpegnathos saltator</name>
    <name type="common">Jerdon's jumping ant</name>
    <dbReference type="NCBI Taxonomy" id="610380"/>
    <lineage>
        <taxon>Eukaryota</taxon>
        <taxon>Metazoa</taxon>
        <taxon>Ecdysozoa</taxon>
        <taxon>Arthropoda</taxon>
        <taxon>Hexapoda</taxon>
        <taxon>Insecta</taxon>
        <taxon>Pterygota</taxon>
        <taxon>Neoptera</taxon>
        <taxon>Endopterygota</taxon>
        <taxon>Hymenoptera</taxon>
        <taxon>Apocrita</taxon>
        <taxon>Aculeata</taxon>
        <taxon>Formicoidea</taxon>
        <taxon>Formicidae</taxon>
        <taxon>Ponerinae</taxon>
        <taxon>Ponerini</taxon>
        <taxon>Harpegnathos</taxon>
    </lineage>
</organism>
<feature type="domain" description="Nucleolar 27S pre-rRNA processing Urb2/Npa2 C-terminal" evidence="1">
    <location>
        <begin position="122"/>
        <end position="305"/>
    </location>
</feature>